<evidence type="ECO:0000313" key="4">
    <source>
        <dbReference type="Proteomes" id="UP000324222"/>
    </source>
</evidence>
<evidence type="ECO:0000256" key="2">
    <source>
        <dbReference type="SAM" id="MobiDB-lite"/>
    </source>
</evidence>
<keyword evidence="4" id="KW-1185">Reference proteome</keyword>
<sequence>MNFSLHELRTQSGRGGNHERQIGTMIAEEEEEHQSIEARVKKLMDNLEGAIKRRMKGRDDEQKNAS</sequence>
<evidence type="ECO:0000313" key="3">
    <source>
        <dbReference type="EMBL" id="MPC22361.1"/>
    </source>
</evidence>
<comment type="caution">
    <text evidence="3">The sequence shown here is derived from an EMBL/GenBank/DDBJ whole genome shotgun (WGS) entry which is preliminary data.</text>
</comment>
<feature type="coiled-coil region" evidence="1">
    <location>
        <begin position="26"/>
        <end position="53"/>
    </location>
</feature>
<accession>A0A5B7DL68</accession>
<organism evidence="3 4">
    <name type="scientific">Portunus trituberculatus</name>
    <name type="common">Swimming crab</name>
    <name type="synonym">Neptunus trituberculatus</name>
    <dbReference type="NCBI Taxonomy" id="210409"/>
    <lineage>
        <taxon>Eukaryota</taxon>
        <taxon>Metazoa</taxon>
        <taxon>Ecdysozoa</taxon>
        <taxon>Arthropoda</taxon>
        <taxon>Crustacea</taxon>
        <taxon>Multicrustacea</taxon>
        <taxon>Malacostraca</taxon>
        <taxon>Eumalacostraca</taxon>
        <taxon>Eucarida</taxon>
        <taxon>Decapoda</taxon>
        <taxon>Pleocyemata</taxon>
        <taxon>Brachyura</taxon>
        <taxon>Eubrachyura</taxon>
        <taxon>Portunoidea</taxon>
        <taxon>Portunidae</taxon>
        <taxon>Portuninae</taxon>
        <taxon>Portunus</taxon>
    </lineage>
</organism>
<evidence type="ECO:0000256" key="1">
    <source>
        <dbReference type="SAM" id="Coils"/>
    </source>
</evidence>
<feature type="region of interest" description="Disordered" evidence="2">
    <location>
        <begin position="1"/>
        <end position="20"/>
    </location>
</feature>
<gene>
    <name evidence="3" type="ORF">E2C01_015375</name>
</gene>
<keyword evidence="1" id="KW-0175">Coiled coil</keyword>
<protein>
    <submittedName>
        <fullName evidence="3">Uncharacterized protein</fullName>
    </submittedName>
</protein>
<dbReference type="AlphaFoldDB" id="A0A5B7DL68"/>
<name>A0A5B7DL68_PORTR</name>
<reference evidence="3 4" key="1">
    <citation type="submission" date="2019-05" db="EMBL/GenBank/DDBJ databases">
        <title>Another draft genome of Portunus trituberculatus and its Hox gene families provides insights of decapod evolution.</title>
        <authorList>
            <person name="Jeong J.-H."/>
            <person name="Song I."/>
            <person name="Kim S."/>
            <person name="Choi T."/>
            <person name="Kim D."/>
            <person name="Ryu S."/>
            <person name="Kim W."/>
        </authorList>
    </citation>
    <scope>NUCLEOTIDE SEQUENCE [LARGE SCALE GENOMIC DNA]</scope>
    <source>
        <tissue evidence="3">Muscle</tissue>
    </source>
</reference>
<dbReference type="Proteomes" id="UP000324222">
    <property type="component" value="Unassembled WGS sequence"/>
</dbReference>
<proteinExistence type="predicted"/>
<dbReference type="EMBL" id="VSRR010001079">
    <property type="protein sequence ID" value="MPC22361.1"/>
    <property type="molecule type" value="Genomic_DNA"/>
</dbReference>